<dbReference type="SMART" id="SM00212">
    <property type="entry name" value="UBCc"/>
    <property type="match status" value="1"/>
</dbReference>
<evidence type="ECO:0000259" key="3">
    <source>
        <dbReference type="PROSITE" id="PS50127"/>
    </source>
</evidence>
<gene>
    <name evidence="5 6" type="primary">LOC107901724</name>
</gene>
<dbReference type="Proteomes" id="UP000818029">
    <property type="component" value="Chromosome A06"/>
</dbReference>
<reference evidence="5 6" key="2">
    <citation type="submission" date="2025-05" db="UniProtKB">
        <authorList>
            <consortium name="RefSeq"/>
        </authorList>
    </citation>
    <scope>IDENTIFICATION</scope>
</reference>
<dbReference type="CDD" id="cd23837">
    <property type="entry name" value="UBCc_UBE2O"/>
    <property type="match status" value="1"/>
</dbReference>
<keyword evidence="4" id="KW-1185">Reference proteome</keyword>
<dbReference type="Pfam" id="PF23043">
    <property type="entry name" value="SH3-B_UBE2O"/>
    <property type="match status" value="1"/>
</dbReference>
<reference evidence="4" key="1">
    <citation type="journal article" date="2020" name="Nat. Genet.">
        <title>Genomic diversifications of five Gossypium allopolyploid species and their impact on cotton improvement.</title>
        <authorList>
            <person name="Chen Z.J."/>
            <person name="Sreedasyam A."/>
            <person name="Ando A."/>
            <person name="Song Q."/>
            <person name="De Santiago L.M."/>
            <person name="Hulse-Kemp A.M."/>
            <person name="Ding M."/>
            <person name="Ye W."/>
            <person name="Kirkbride R.C."/>
            <person name="Jenkins J."/>
            <person name="Plott C."/>
            <person name="Lovell J."/>
            <person name="Lin Y.M."/>
            <person name="Vaughn R."/>
            <person name="Liu B."/>
            <person name="Simpson S."/>
            <person name="Scheffler B.E."/>
            <person name="Wen L."/>
            <person name="Saski C.A."/>
            <person name="Grover C.E."/>
            <person name="Hu G."/>
            <person name="Conover J.L."/>
            <person name="Carlson J.W."/>
            <person name="Shu S."/>
            <person name="Boston L.B."/>
            <person name="Williams M."/>
            <person name="Peterson D.G."/>
            <person name="McGee K."/>
            <person name="Jones D.C."/>
            <person name="Wendel J.F."/>
            <person name="Stelly D.M."/>
            <person name="Grimwood J."/>
            <person name="Schmutz J."/>
        </authorList>
    </citation>
    <scope>NUCLEOTIDE SEQUENCE [LARGE SCALE GENOMIC DNA]</scope>
    <source>
        <strain evidence="4">cv. TM-1</strain>
    </source>
</reference>
<dbReference type="Pfam" id="PF23044">
    <property type="entry name" value="SH3-C_UBE2O"/>
    <property type="match status" value="1"/>
</dbReference>
<protein>
    <submittedName>
        <fullName evidence="5 6">Probable ubiquitin-conjugating enzyme E2 24</fullName>
    </submittedName>
</protein>
<dbReference type="InterPro" id="IPR057734">
    <property type="entry name" value="UBE2O-like_SH3-C"/>
</dbReference>
<dbReference type="RefSeq" id="XP_040971859.1">
    <property type="nucleotide sequence ID" value="XM_041115925.1"/>
</dbReference>
<evidence type="ECO:0000313" key="4">
    <source>
        <dbReference type="Proteomes" id="UP000818029"/>
    </source>
</evidence>
<proteinExistence type="predicted"/>
<name>A0ABM3BXS6_GOSHI</name>
<dbReference type="PANTHER" id="PTHR46116">
    <property type="entry name" value="(E3-INDEPENDENT) E2 UBIQUITIN-CONJUGATING ENZYME"/>
    <property type="match status" value="1"/>
</dbReference>
<dbReference type="GeneID" id="107901724"/>
<dbReference type="SUPFAM" id="SSF54495">
    <property type="entry name" value="UBC-like"/>
    <property type="match status" value="1"/>
</dbReference>
<evidence type="ECO:0000313" key="6">
    <source>
        <dbReference type="RefSeq" id="XP_040971860.1"/>
    </source>
</evidence>
<dbReference type="PROSITE" id="PS50127">
    <property type="entry name" value="UBC_2"/>
    <property type="match status" value="1"/>
</dbReference>
<feature type="domain" description="UBC core" evidence="3">
    <location>
        <begin position="671"/>
        <end position="831"/>
    </location>
</feature>
<evidence type="ECO:0000256" key="1">
    <source>
        <dbReference type="ARBA" id="ARBA00022679"/>
    </source>
</evidence>
<evidence type="ECO:0000313" key="5">
    <source>
        <dbReference type="RefSeq" id="XP_040971859.1"/>
    </source>
</evidence>
<dbReference type="Gene3D" id="3.10.110.10">
    <property type="entry name" value="Ubiquitin Conjugating Enzyme"/>
    <property type="match status" value="1"/>
</dbReference>
<keyword evidence="1" id="KW-0808">Transferase</keyword>
<keyword evidence="2" id="KW-0833">Ubl conjugation pathway</keyword>
<dbReference type="InterPro" id="IPR016135">
    <property type="entry name" value="UBQ-conjugating_enzyme/RWD"/>
</dbReference>
<dbReference type="InterPro" id="IPR057735">
    <property type="entry name" value="UBE2O-like_tSH3-B"/>
</dbReference>
<organism evidence="4 5">
    <name type="scientific">Gossypium hirsutum</name>
    <name type="common">Upland cotton</name>
    <name type="synonym">Gossypium mexicanum</name>
    <dbReference type="NCBI Taxonomy" id="3635"/>
    <lineage>
        <taxon>Eukaryota</taxon>
        <taxon>Viridiplantae</taxon>
        <taxon>Streptophyta</taxon>
        <taxon>Embryophyta</taxon>
        <taxon>Tracheophyta</taxon>
        <taxon>Spermatophyta</taxon>
        <taxon>Magnoliopsida</taxon>
        <taxon>eudicotyledons</taxon>
        <taxon>Gunneridae</taxon>
        <taxon>Pentapetalae</taxon>
        <taxon>rosids</taxon>
        <taxon>malvids</taxon>
        <taxon>Malvales</taxon>
        <taxon>Malvaceae</taxon>
        <taxon>Malvoideae</taxon>
        <taxon>Gossypium</taxon>
    </lineage>
</organism>
<dbReference type="InterPro" id="IPR000608">
    <property type="entry name" value="UBC"/>
</dbReference>
<dbReference type="Pfam" id="PF00179">
    <property type="entry name" value="UQ_con"/>
    <property type="match status" value="1"/>
</dbReference>
<dbReference type="InterPro" id="IPR057733">
    <property type="entry name" value="UBE2O-like_SH3-B"/>
</dbReference>
<evidence type="ECO:0000256" key="2">
    <source>
        <dbReference type="ARBA" id="ARBA00022786"/>
    </source>
</evidence>
<dbReference type="PANTHER" id="PTHR46116:SF15">
    <property type="entry name" value="(E3-INDEPENDENT) E2 UBIQUITIN-CONJUGATING ENZYME"/>
    <property type="match status" value="1"/>
</dbReference>
<dbReference type="Pfam" id="PF23046">
    <property type="entry name" value="tSH3-B_UBE2O"/>
    <property type="match status" value="1"/>
</dbReference>
<sequence length="937" mass="104974">MDFLTDSDWESFSEIGSSEHEEVDFLYGGQACTILSSLEESIGKIDEFLSFERGFLHGDIVRSITDPCGQMGRVTKINMFVNLENVHGKIVKNINSKQLSKLHSISVGDIVVNANWIGRVVKLVDCVSIIFDDGSKCEVTAVDHEKLVPVSPNLIDDPQYQYYPGQRVRVVPSNVSRSTRSLCGTWRGNQDEGTISGVDAGFVYVDWISCVHVDHESSAFPPCLQKAKDLTLLSCFSHANWQLGDWCMLSSADFRGTTEEVLHSATQHITRDSWKQDKGFKSGNPDSRLVEIFTIIKTRTMVDVVWQDGTCGLGLDSQTLLPVGITNTHEFWPHQFVLEKGTIGNSQRWGVVCGMDAKERTVKVQWRTISVNQINGFDGKQVEETASAYELVEHPDYSYCFGDIVFKKVVQSQYGDQADKCFKISENGFGTEAVLKGRNLNLDQYKYPSTYCLSCIGIVTGFSEGDVEVKWASGITTKVAPYEIYRNDKYEDSATTLVLFEENTEAYNQEMFVDEKQSDSHKGKELNFNGAIESGEKFSLVPTFFRPQAAIGYFTSIASSILGSLGPNSLISQDPSGCISRNAKEYDILLEKEVAETFHHCAEQDMSELQIFEMTNIRQEVGEIEENKVSMMPRPVETSDQFRQFDMVSDCSDHHFLGESKVLAVSQVKRSWLKKVQQDWSILEKNLPETIYIRVCEERINLLRAALVGAPGTPYHDGLFFFDISLPSDYPYEPPLVHYRSGGLRLNPNLYESGKVCLSLLNTWAGSETEVWNSGKSTILQVLLSLQALVLNEKPYFNEAGYDKQLGRAEGETNSVSYNENAFLVTCQSMLYILRNPTKHFEALVKEHFSRRAKTILSACNAYMEGAPVGFALECGKNGHNVDLKESSTGFKIMLAKLFPKLVDAFSDQGTNCSEFVGWRSESTAEALVCENDTRNC</sequence>
<dbReference type="RefSeq" id="XP_040971860.1">
    <property type="nucleotide sequence ID" value="XM_041115926.1"/>
</dbReference>
<accession>A0ABM3BXS6</accession>